<sequence>MRFAEVDFGDIQPVDGYGPGFFRIGGKIYEGAILLTEAGVKPWGGYDDRAALLDLAGEVDVLLIGTGADIAHIPADLRQQIENTGIGAESMTSPAACRSWNVLAAEGRRVALAALAV</sequence>
<gene>
    <name evidence="1" type="ORF">NOI20_04180</name>
</gene>
<comment type="caution">
    <text evidence="1">The sequence shown here is derived from an EMBL/GenBank/DDBJ whole genome shotgun (WGS) entry which is preliminary data.</text>
</comment>
<evidence type="ECO:0000313" key="2">
    <source>
        <dbReference type="Proteomes" id="UP001227162"/>
    </source>
</evidence>
<dbReference type="CDD" id="cd00248">
    <property type="entry name" value="Mth938-like"/>
    <property type="match status" value="1"/>
</dbReference>
<keyword evidence="2" id="KW-1185">Reference proteome</keyword>
<dbReference type="PANTHER" id="PTHR21192">
    <property type="entry name" value="NUCLEAR PROTEIN E3-3"/>
    <property type="match status" value="1"/>
</dbReference>
<dbReference type="SUPFAM" id="SSF64076">
    <property type="entry name" value="MTH938-like"/>
    <property type="match status" value="1"/>
</dbReference>
<dbReference type="InterPro" id="IPR007523">
    <property type="entry name" value="NDUFAF3/AAMDC"/>
</dbReference>
<reference evidence="1" key="2">
    <citation type="submission" date="2023-04" db="EMBL/GenBank/DDBJ databases">
        <title>'Rhodoalgimonas zhirmunskyi' gen. nov., isolated from a red alga.</title>
        <authorList>
            <person name="Nedashkovskaya O.I."/>
            <person name="Otstavnykh N.Y."/>
            <person name="Bystritskaya E.P."/>
            <person name="Balabanova L.A."/>
            <person name="Isaeva M.P."/>
        </authorList>
    </citation>
    <scope>NUCLEOTIDE SEQUENCE</scope>
    <source>
        <strain evidence="1">10Alg 79</strain>
    </source>
</reference>
<accession>A0AAJ1UCB5</accession>
<organism evidence="1 2">
    <name type="scientific">Rhodalgimonas zhirmunskyi</name>
    <dbReference type="NCBI Taxonomy" id="2964767"/>
    <lineage>
        <taxon>Bacteria</taxon>
        <taxon>Pseudomonadati</taxon>
        <taxon>Pseudomonadota</taxon>
        <taxon>Alphaproteobacteria</taxon>
        <taxon>Rhodobacterales</taxon>
        <taxon>Roseobacteraceae</taxon>
        <taxon>Rhodalgimonas</taxon>
    </lineage>
</organism>
<dbReference type="InterPro" id="IPR036748">
    <property type="entry name" value="MTH938-like_sf"/>
</dbReference>
<evidence type="ECO:0000313" key="1">
    <source>
        <dbReference type="EMBL" id="MDQ2093297.1"/>
    </source>
</evidence>
<reference evidence="1" key="1">
    <citation type="submission" date="2022-07" db="EMBL/GenBank/DDBJ databases">
        <authorList>
            <person name="Otstavnykh N."/>
            <person name="Isaeva M."/>
            <person name="Bystritskaya E."/>
        </authorList>
    </citation>
    <scope>NUCLEOTIDE SEQUENCE</scope>
    <source>
        <strain evidence="1">10Alg 79</strain>
    </source>
</reference>
<protein>
    <submittedName>
        <fullName evidence="1">Mth938-like domain-containing protein</fullName>
    </submittedName>
</protein>
<dbReference type="PANTHER" id="PTHR21192:SF2">
    <property type="entry name" value="NADH DEHYDROGENASE [UBIQUINONE] 1 ALPHA SUBCOMPLEX ASSEMBLY FACTOR 3"/>
    <property type="match status" value="1"/>
</dbReference>
<dbReference type="Gene3D" id="3.40.1230.10">
    <property type="entry name" value="MTH938-like"/>
    <property type="match status" value="1"/>
</dbReference>
<dbReference type="RefSeq" id="WP_317624890.1">
    <property type="nucleotide sequence ID" value="NZ_JANFFA010000001.1"/>
</dbReference>
<dbReference type="Pfam" id="PF04430">
    <property type="entry name" value="DUF498"/>
    <property type="match status" value="1"/>
</dbReference>
<proteinExistence type="predicted"/>
<dbReference type="Proteomes" id="UP001227162">
    <property type="component" value="Unassembled WGS sequence"/>
</dbReference>
<dbReference type="AlphaFoldDB" id="A0AAJ1UCB5"/>
<name>A0AAJ1UCB5_9RHOB</name>
<dbReference type="EMBL" id="JANFFA010000001">
    <property type="protein sequence ID" value="MDQ2093297.1"/>
    <property type="molecule type" value="Genomic_DNA"/>
</dbReference>